<proteinExistence type="predicted"/>
<accession>A0A8C7C5J0</accession>
<dbReference type="Proteomes" id="UP000694425">
    <property type="component" value="Unplaced"/>
</dbReference>
<sequence>GLTPTKGCNGGPSLHGSDLPLRNIHTRRLPEHLGSVSSSDAGATDHGFKALWPRHCLPNAHCLHFIPPSCSPIPKLLIHNYF</sequence>
<reference evidence="2" key="2">
    <citation type="submission" date="2025-09" db="UniProtKB">
        <authorList>
            <consortium name="Ensembl"/>
        </authorList>
    </citation>
    <scope>IDENTIFICATION</scope>
</reference>
<dbReference type="AlphaFoldDB" id="A0A8C7C5J0"/>
<evidence type="ECO:0000313" key="2">
    <source>
        <dbReference type="Ensembl" id="ENSNVIP00000027315.1"/>
    </source>
</evidence>
<evidence type="ECO:0000313" key="3">
    <source>
        <dbReference type="Proteomes" id="UP000694425"/>
    </source>
</evidence>
<dbReference type="Ensembl" id="ENSNVIT00000031693.1">
    <property type="protein sequence ID" value="ENSNVIP00000027315.1"/>
    <property type="gene ID" value="ENSNVIG00000021146.1"/>
</dbReference>
<organism evidence="2 3">
    <name type="scientific">Neovison vison</name>
    <name type="common">American mink</name>
    <name type="synonym">Mustela vison</name>
    <dbReference type="NCBI Taxonomy" id="452646"/>
    <lineage>
        <taxon>Eukaryota</taxon>
        <taxon>Metazoa</taxon>
        <taxon>Chordata</taxon>
        <taxon>Craniata</taxon>
        <taxon>Vertebrata</taxon>
        <taxon>Euteleostomi</taxon>
        <taxon>Mammalia</taxon>
        <taxon>Eutheria</taxon>
        <taxon>Laurasiatheria</taxon>
        <taxon>Carnivora</taxon>
        <taxon>Caniformia</taxon>
        <taxon>Musteloidea</taxon>
        <taxon>Mustelidae</taxon>
        <taxon>Mustelinae</taxon>
        <taxon>Neogale</taxon>
    </lineage>
</organism>
<reference evidence="2" key="1">
    <citation type="submission" date="2025-08" db="UniProtKB">
        <authorList>
            <consortium name="Ensembl"/>
        </authorList>
    </citation>
    <scope>IDENTIFICATION</scope>
</reference>
<protein>
    <submittedName>
        <fullName evidence="2">Uncharacterized protein</fullName>
    </submittedName>
</protein>
<keyword evidence="3" id="KW-1185">Reference proteome</keyword>
<feature type="region of interest" description="Disordered" evidence="1">
    <location>
        <begin position="1"/>
        <end position="21"/>
    </location>
</feature>
<evidence type="ECO:0000256" key="1">
    <source>
        <dbReference type="SAM" id="MobiDB-lite"/>
    </source>
</evidence>
<name>A0A8C7C5J0_NEOVI</name>